<gene>
    <name evidence="9" type="ORF">FVF75_06190</name>
</gene>
<dbReference type="AlphaFoldDB" id="A0A5D0RPW7"/>
<keyword evidence="3 7" id="KW-0997">Cell inner membrane</keyword>
<dbReference type="PANTHER" id="PTHR33362">
    <property type="entry name" value="SIALIC ACID TRAP TRANSPORTER PERMEASE PROTEIN SIAT-RELATED"/>
    <property type="match status" value="1"/>
</dbReference>
<organism evidence="9 10">
    <name type="scientific">Maritimibacter fusiformis</name>
    <dbReference type="NCBI Taxonomy" id="2603819"/>
    <lineage>
        <taxon>Bacteria</taxon>
        <taxon>Pseudomonadati</taxon>
        <taxon>Pseudomonadota</taxon>
        <taxon>Alphaproteobacteria</taxon>
        <taxon>Rhodobacterales</taxon>
        <taxon>Roseobacteraceae</taxon>
        <taxon>Maritimibacter</taxon>
    </lineage>
</organism>
<dbReference type="Pfam" id="PF06808">
    <property type="entry name" value="DctM"/>
    <property type="match status" value="1"/>
</dbReference>
<evidence type="ECO:0000256" key="2">
    <source>
        <dbReference type="ARBA" id="ARBA00022475"/>
    </source>
</evidence>
<comment type="similarity">
    <text evidence="7">Belongs to the TRAP transporter large permease family.</text>
</comment>
<keyword evidence="10" id="KW-1185">Reference proteome</keyword>
<comment type="subcellular location">
    <subcellularLocation>
        <location evidence="1 7">Cell inner membrane</location>
        <topology evidence="1 7">Multi-pass membrane protein</topology>
    </subcellularLocation>
</comment>
<keyword evidence="5 7" id="KW-1133">Transmembrane helix</keyword>
<comment type="caution">
    <text evidence="9">The sequence shown here is derived from an EMBL/GenBank/DDBJ whole genome shotgun (WGS) entry which is preliminary data.</text>
</comment>
<proteinExistence type="inferred from homology"/>
<feature type="transmembrane region" description="Helical" evidence="7">
    <location>
        <begin position="92"/>
        <end position="116"/>
    </location>
</feature>
<dbReference type="EMBL" id="VSIY01000004">
    <property type="protein sequence ID" value="TYB82611.1"/>
    <property type="molecule type" value="Genomic_DNA"/>
</dbReference>
<dbReference type="InterPro" id="IPR010656">
    <property type="entry name" value="DctM"/>
</dbReference>
<keyword evidence="2" id="KW-1003">Cell membrane</keyword>
<keyword evidence="7" id="KW-0813">Transport</keyword>
<comment type="subunit">
    <text evidence="7">The complex comprises the extracytoplasmic solute receptor protein and the two transmembrane proteins.</text>
</comment>
<evidence type="ECO:0000313" key="9">
    <source>
        <dbReference type="EMBL" id="TYB82611.1"/>
    </source>
</evidence>
<evidence type="ECO:0000313" key="10">
    <source>
        <dbReference type="Proteomes" id="UP000322080"/>
    </source>
</evidence>
<dbReference type="PIRSF" id="PIRSF006066">
    <property type="entry name" value="HI0050"/>
    <property type="match status" value="1"/>
</dbReference>
<dbReference type="NCBIfam" id="TIGR00786">
    <property type="entry name" value="dctM"/>
    <property type="match status" value="1"/>
</dbReference>
<dbReference type="GO" id="GO:0005886">
    <property type="term" value="C:plasma membrane"/>
    <property type="evidence" value="ECO:0007669"/>
    <property type="project" value="UniProtKB-SubCell"/>
</dbReference>
<feature type="transmembrane region" description="Helical" evidence="7">
    <location>
        <begin position="391"/>
        <end position="412"/>
    </location>
</feature>
<comment type="function">
    <text evidence="7">Part of the tripartite ATP-independent periplasmic (TRAP) transport system.</text>
</comment>
<feature type="transmembrane region" description="Helical" evidence="7">
    <location>
        <begin position="6"/>
        <end position="26"/>
    </location>
</feature>
<dbReference type="GO" id="GO:0022857">
    <property type="term" value="F:transmembrane transporter activity"/>
    <property type="evidence" value="ECO:0007669"/>
    <property type="project" value="UniProtKB-UniRule"/>
</dbReference>
<evidence type="ECO:0000256" key="3">
    <source>
        <dbReference type="ARBA" id="ARBA00022519"/>
    </source>
</evidence>
<feature type="transmembrane region" description="Helical" evidence="7">
    <location>
        <begin position="164"/>
        <end position="188"/>
    </location>
</feature>
<feature type="transmembrane region" description="Helical" evidence="7">
    <location>
        <begin position="310"/>
        <end position="340"/>
    </location>
</feature>
<feature type="domain" description="TRAP C4-dicarboxylate transport system permease DctM subunit" evidence="8">
    <location>
        <begin position="1"/>
        <end position="414"/>
    </location>
</feature>
<reference evidence="9 10" key="1">
    <citation type="submission" date="2019-08" db="EMBL/GenBank/DDBJ databases">
        <title>Identification of a novel species of the genus Boseongicola.</title>
        <authorList>
            <person name="Zhang X.-Q."/>
        </authorList>
    </citation>
    <scope>NUCLEOTIDE SEQUENCE [LARGE SCALE GENOMIC DNA]</scope>
    <source>
        <strain evidence="9 10">HY14</strain>
    </source>
</reference>
<evidence type="ECO:0000256" key="7">
    <source>
        <dbReference type="RuleBase" id="RU369079"/>
    </source>
</evidence>
<feature type="transmembrane region" description="Helical" evidence="7">
    <location>
        <begin position="238"/>
        <end position="256"/>
    </location>
</feature>
<keyword evidence="6 7" id="KW-0472">Membrane</keyword>
<sequence>MLFLLTLRMPIGLALMAVSLVGLYIMRGTNVMMGSARIVPYEFIAHWTLSAIPMFLFMGAIASNAGMVGLLFKAIKLWVGKLPGGLAIATSFAGAGFAAVSGSSVATTAAMGRIAVPEMLRAGYNPGLATGVATAVGTVGALIPPSLIMIFYATFAEVSVGRMLMAGLVPGVLTAAAYAALVLVRCKINPDLAPTPKDIASVRMTEKLAALGPVWPIPVLAMGMIGAIYAGYATVTEAAAAGAVMTLILVMIQRRLNLATLTLSLKQTVSTTASVLLIAIGASLMTQFLAYTGMPFYLSGMVTEFTSNPLTIMAMACLLYLVLGCFLDPLGVMLLTLPILLPVIKDAQIDEIWAGVIFVKMLEIGLLTPPIGLNAFVMKGAVGDRVSLGTIFKGTSWFLMAEVVIMAILLFFPKVSTWLPSLMIG</sequence>
<feature type="transmembrane region" description="Helical" evidence="7">
    <location>
        <begin position="128"/>
        <end position="152"/>
    </location>
</feature>
<name>A0A5D0RPW7_9RHOB</name>
<feature type="transmembrane region" description="Helical" evidence="7">
    <location>
        <begin position="268"/>
        <end position="290"/>
    </location>
</feature>
<feature type="transmembrane region" description="Helical" evidence="7">
    <location>
        <begin position="352"/>
        <end position="371"/>
    </location>
</feature>
<protein>
    <recommendedName>
        <fullName evidence="7">TRAP transporter large permease protein</fullName>
    </recommendedName>
</protein>
<evidence type="ECO:0000256" key="4">
    <source>
        <dbReference type="ARBA" id="ARBA00022692"/>
    </source>
</evidence>
<dbReference type="PANTHER" id="PTHR33362:SF5">
    <property type="entry name" value="C4-DICARBOXYLATE TRAP TRANSPORTER LARGE PERMEASE PROTEIN DCTM"/>
    <property type="match status" value="1"/>
</dbReference>
<evidence type="ECO:0000256" key="5">
    <source>
        <dbReference type="ARBA" id="ARBA00022989"/>
    </source>
</evidence>
<evidence type="ECO:0000256" key="6">
    <source>
        <dbReference type="ARBA" id="ARBA00023136"/>
    </source>
</evidence>
<dbReference type="Proteomes" id="UP000322080">
    <property type="component" value="Unassembled WGS sequence"/>
</dbReference>
<dbReference type="InterPro" id="IPR004681">
    <property type="entry name" value="TRAP_DctM"/>
</dbReference>
<feature type="transmembrane region" description="Helical" evidence="7">
    <location>
        <begin position="47"/>
        <end position="72"/>
    </location>
</feature>
<accession>A0A5D0RPW7</accession>
<evidence type="ECO:0000256" key="1">
    <source>
        <dbReference type="ARBA" id="ARBA00004429"/>
    </source>
</evidence>
<feature type="transmembrane region" description="Helical" evidence="7">
    <location>
        <begin position="208"/>
        <end position="232"/>
    </location>
</feature>
<keyword evidence="4 7" id="KW-0812">Transmembrane</keyword>
<evidence type="ECO:0000259" key="8">
    <source>
        <dbReference type="Pfam" id="PF06808"/>
    </source>
</evidence>